<proteinExistence type="predicted"/>
<comment type="caution">
    <text evidence="1">The sequence shown here is derived from an EMBL/GenBank/DDBJ whole genome shotgun (WGS) entry which is preliminary data.</text>
</comment>
<dbReference type="Proteomes" id="UP001177260">
    <property type="component" value="Unassembled WGS sequence"/>
</dbReference>
<gene>
    <name evidence="1" type="ORF">N8T08_005300</name>
</gene>
<accession>A0ACC3BGB3</accession>
<evidence type="ECO:0000313" key="2">
    <source>
        <dbReference type="Proteomes" id="UP001177260"/>
    </source>
</evidence>
<organism evidence="1 2">
    <name type="scientific">Aspergillus melleus</name>
    <dbReference type="NCBI Taxonomy" id="138277"/>
    <lineage>
        <taxon>Eukaryota</taxon>
        <taxon>Fungi</taxon>
        <taxon>Dikarya</taxon>
        <taxon>Ascomycota</taxon>
        <taxon>Pezizomycotina</taxon>
        <taxon>Eurotiomycetes</taxon>
        <taxon>Eurotiomycetidae</taxon>
        <taxon>Eurotiales</taxon>
        <taxon>Aspergillaceae</taxon>
        <taxon>Aspergillus</taxon>
        <taxon>Aspergillus subgen. Circumdati</taxon>
    </lineage>
</organism>
<sequence>MEIGIIGAGVIGLTTALVLSEAGHKVTILAREWPGDDSKKWASPWAGAGILPHPDGKGHDLQTKTFIYFWALAHRDPTSGVQVVNVTEYYDDRPDDSTIWYKTLVPKYRQLQASELPATAKIGFRYQSMTVNPQYFLPWIAQQLEERRVRFIRKEVSSIPEARSILQSELIVNATALGAFHLANDQNVHPVRGQIMHVRSDAQDMVLFQGSHYTYQIPRMYTGGVIIGGVTQEGNMDERADGEVKTDILKRVNLVQGGQYNYLDLKSSSVKDLVGFRPSRKGGYRLELDGDVIHAYGFGSLGYTYCYGVGLRSPAQTSSNNAGTEWNMWYRLRSPHH</sequence>
<name>A0ACC3BGB3_9EURO</name>
<dbReference type="EMBL" id="JAOPJF010000003">
    <property type="protein sequence ID" value="KAK1149746.1"/>
    <property type="molecule type" value="Genomic_DNA"/>
</dbReference>
<reference evidence="1 2" key="1">
    <citation type="journal article" date="2023" name="ACS Omega">
        <title>Identification of the Neoaspergillic Acid Biosynthesis Gene Cluster by Establishing an In Vitro CRISPR-Ribonucleoprotein Genetic System in Aspergillus melleus.</title>
        <authorList>
            <person name="Yuan B."/>
            <person name="Grau M.F."/>
            <person name="Murata R.M."/>
            <person name="Torok T."/>
            <person name="Venkateswaran K."/>
            <person name="Stajich J.E."/>
            <person name="Wang C.C.C."/>
        </authorList>
    </citation>
    <scope>NUCLEOTIDE SEQUENCE [LARGE SCALE GENOMIC DNA]</scope>
    <source>
        <strain evidence="1 2">IMV 1140</strain>
    </source>
</reference>
<keyword evidence="2" id="KW-1185">Reference proteome</keyword>
<evidence type="ECO:0000313" key="1">
    <source>
        <dbReference type="EMBL" id="KAK1149746.1"/>
    </source>
</evidence>
<protein>
    <submittedName>
        <fullName evidence="1">Uncharacterized protein</fullName>
    </submittedName>
</protein>